<dbReference type="InterPro" id="IPR010930">
    <property type="entry name" value="Flg_bb/hook_C_dom"/>
</dbReference>
<feature type="domain" description="Flagellar basal-body/hook protein C-terminal" evidence="8">
    <location>
        <begin position="431"/>
        <end position="469"/>
    </location>
</feature>
<evidence type="ECO:0000259" key="7">
    <source>
        <dbReference type="Pfam" id="PF00460"/>
    </source>
</evidence>
<evidence type="ECO:0000313" key="10">
    <source>
        <dbReference type="EMBL" id="MBB3676501.1"/>
    </source>
</evidence>
<accession>A0A323VC78</accession>
<keyword evidence="12" id="KW-1185">Reference proteome</keyword>
<name>A0A323VC78_9ACTN</name>
<evidence type="ECO:0000256" key="1">
    <source>
        <dbReference type="ARBA" id="ARBA00004365"/>
    </source>
</evidence>
<keyword evidence="11" id="KW-0282">Flagellum</keyword>
<dbReference type="AlphaFoldDB" id="A0A323VC78"/>
<dbReference type="NCBIfam" id="TIGR02492">
    <property type="entry name" value="flgK_ends"/>
    <property type="match status" value="1"/>
</dbReference>
<dbReference type="PANTHER" id="PTHR30033:SF1">
    <property type="entry name" value="FLAGELLAR HOOK-ASSOCIATED PROTEIN 1"/>
    <property type="match status" value="1"/>
</dbReference>
<comment type="caution">
    <text evidence="11">The sequence shown here is derived from an EMBL/GenBank/DDBJ whole genome shotgun (WGS) entry which is preliminary data.</text>
</comment>
<feature type="domain" description="Flagellar hook-associated protein FlgK helical" evidence="9">
    <location>
        <begin position="100"/>
        <end position="334"/>
    </location>
</feature>
<dbReference type="InterPro" id="IPR001444">
    <property type="entry name" value="Flag_bb_rod_N"/>
</dbReference>
<protein>
    <recommendedName>
        <fullName evidence="4">Flagellar hook-associated protein 1</fullName>
    </recommendedName>
</protein>
<reference evidence="11 12" key="1">
    <citation type="submission" date="2018-06" db="EMBL/GenBank/DDBJ databases">
        <title>Draft genome sequence of Modestobacter versicolor CP153-2.</title>
        <authorList>
            <person name="Gundlapally S.R."/>
        </authorList>
    </citation>
    <scope>NUCLEOTIDE SEQUENCE [LARGE SCALE GENOMIC DNA]</scope>
    <source>
        <strain evidence="11 12">CP153-2</strain>
    </source>
</reference>
<dbReference type="EMBL" id="QKNV01000074">
    <property type="protein sequence ID" value="PZA21653.1"/>
    <property type="molecule type" value="Genomic_DNA"/>
</dbReference>
<keyword evidence="11" id="KW-0966">Cell projection</keyword>
<organism evidence="11 12">
    <name type="scientific">Modestobacter versicolor</name>
    <dbReference type="NCBI Taxonomy" id="429133"/>
    <lineage>
        <taxon>Bacteria</taxon>
        <taxon>Bacillati</taxon>
        <taxon>Actinomycetota</taxon>
        <taxon>Actinomycetes</taxon>
        <taxon>Geodermatophilales</taxon>
        <taxon>Geodermatophilaceae</taxon>
        <taxon>Modestobacter</taxon>
    </lineage>
</organism>
<dbReference type="PANTHER" id="PTHR30033">
    <property type="entry name" value="FLAGELLAR HOOK-ASSOCIATED PROTEIN 1"/>
    <property type="match status" value="1"/>
</dbReference>
<evidence type="ECO:0000256" key="6">
    <source>
        <dbReference type="ARBA" id="ARBA00023143"/>
    </source>
</evidence>
<dbReference type="SUPFAM" id="SSF64518">
    <property type="entry name" value="Phase 1 flagellin"/>
    <property type="match status" value="1"/>
</dbReference>
<dbReference type="EMBL" id="JACIBU010000001">
    <property type="protein sequence ID" value="MBB3676501.1"/>
    <property type="molecule type" value="Genomic_DNA"/>
</dbReference>
<dbReference type="Pfam" id="PF00460">
    <property type="entry name" value="Flg_bb_rod"/>
    <property type="match status" value="1"/>
</dbReference>
<dbReference type="OrthoDB" id="9802553at2"/>
<evidence type="ECO:0000313" key="12">
    <source>
        <dbReference type="Proteomes" id="UP000247602"/>
    </source>
</evidence>
<dbReference type="Proteomes" id="UP000580718">
    <property type="component" value="Unassembled WGS sequence"/>
</dbReference>
<dbReference type="GO" id="GO:0044780">
    <property type="term" value="P:bacterial-type flagellum assembly"/>
    <property type="evidence" value="ECO:0007669"/>
    <property type="project" value="InterPro"/>
</dbReference>
<dbReference type="InterPro" id="IPR053927">
    <property type="entry name" value="FlgK_helical"/>
</dbReference>
<dbReference type="Proteomes" id="UP000247602">
    <property type="component" value="Unassembled WGS sequence"/>
</dbReference>
<comment type="subcellular location">
    <subcellularLocation>
        <location evidence="1">Bacterial flagellum</location>
    </subcellularLocation>
    <subcellularLocation>
        <location evidence="2">Secreted</location>
    </subcellularLocation>
</comment>
<sequence length="476" mass="48645">MSSTFGGLNTARTALWAQQRGMDVTGQNIANVNTVGYSRQRAELQSVGGNAVPALYAISDQVGGGVNADQVIRIRDAFLEGRAQTEGGATARLTVADDTLAQIEQAFREPGTTGIQAKLTAVFSAWSDVANHPNDQTTDGARTAVLQSTASLVAELRTTSTNLDKQWTQTRDSLTSLAQDVNAKAASIAGLNTAIKRATQAGLPVNELADKRDGLVLELSAAIGATSSPGDFGQVNVVVAGSTLVSGGSTTGLKVLGSLDLAGAGTDKPRFVTDPGGTPVAVGGTAGGKITALTDTIPRFQGQLDAVAQQIAVEFNTAHQAGYDKKGVAGEAMFDDGSGTLPVSTTAITAGNLTLRITDPAKLAAAAVGPGPTSDGSNAAAISKLQNASGGAATVYRQLIVSLGVEASVATSSLQTQTVIASQVDASRESVSGVNLDEEMTNMLQFQHAYSAAARMITTIDETLDVLINRTGRVGL</sequence>
<evidence type="ECO:0000256" key="3">
    <source>
        <dbReference type="ARBA" id="ARBA00009677"/>
    </source>
</evidence>
<keyword evidence="6" id="KW-0975">Bacterial flagellum</keyword>
<dbReference type="GO" id="GO:0005198">
    <property type="term" value="F:structural molecule activity"/>
    <property type="evidence" value="ECO:0007669"/>
    <property type="project" value="InterPro"/>
</dbReference>
<keyword evidence="11" id="KW-0969">Cilium</keyword>
<evidence type="ECO:0000259" key="9">
    <source>
        <dbReference type="Pfam" id="PF22638"/>
    </source>
</evidence>
<evidence type="ECO:0000313" key="11">
    <source>
        <dbReference type="EMBL" id="PZA21653.1"/>
    </source>
</evidence>
<keyword evidence="5" id="KW-0964">Secreted</keyword>
<evidence type="ECO:0000313" key="13">
    <source>
        <dbReference type="Proteomes" id="UP000580718"/>
    </source>
</evidence>
<dbReference type="RefSeq" id="WP_110551985.1">
    <property type="nucleotide sequence ID" value="NZ_JACIBU010000001.1"/>
</dbReference>
<dbReference type="GO" id="GO:0005576">
    <property type="term" value="C:extracellular region"/>
    <property type="evidence" value="ECO:0007669"/>
    <property type="project" value="UniProtKB-SubCell"/>
</dbReference>
<evidence type="ECO:0000256" key="5">
    <source>
        <dbReference type="ARBA" id="ARBA00022525"/>
    </source>
</evidence>
<feature type="domain" description="Flagellar basal body rod protein N-terminal" evidence="7">
    <location>
        <begin position="8"/>
        <end position="37"/>
    </location>
</feature>
<reference evidence="10 13" key="2">
    <citation type="submission" date="2020-08" db="EMBL/GenBank/DDBJ databases">
        <title>Sequencing the genomes of 1000 actinobacteria strains.</title>
        <authorList>
            <person name="Klenk H.-P."/>
        </authorList>
    </citation>
    <scope>NUCLEOTIDE SEQUENCE [LARGE SCALE GENOMIC DNA]</scope>
    <source>
        <strain evidence="10 13">DSM 16678</strain>
    </source>
</reference>
<evidence type="ECO:0000259" key="8">
    <source>
        <dbReference type="Pfam" id="PF06429"/>
    </source>
</evidence>
<dbReference type="Pfam" id="PF22638">
    <property type="entry name" value="FlgK_D1"/>
    <property type="match status" value="1"/>
</dbReference>
<evidence type="ECO:0000256" key="2">
    <source>
        <dbReference type="ARBA" id="ARBA00004613"/>
    </source>
</evidence>
<evidence type="ECO:0000256" key="4">
    <source>
        <dbReference type="ARBA" id="ARBA00016244"/>
    </source>
</evidence>
<dbReference type="Pfam" id="PF06429">
    <property type="entry name" value="Flg_bbr_C"/>
    <property type="match status" value="1"/>
</dbReference>
<dbReference type="GO" id="GO:0009424">
    <property type="term" value="C:bacterial-type flagellum hook"/>
    <property type="evidence" value="ECO:0007669"/>
    <property type="project" value="InterPro"/>
</dbReference>
<gene>
    <name evidence="11" type="ORF">DMO24_09100</name>
    <name evidence="10" type="ORF">FHX36_002236</name>
</gene>
<comment type="similarity">
    <text evidence="3">Belongs to the flagella basal body rod proteins family.</text>
</comment>
<proteinExistence type="inferred from homology"/>
<dbReference type="InterPro" id="IPR002371">
    <property type="entry name" value="FlgK"/>
</dbReference>